<gene>
    <name evidence="1" type="ORF">AKJ51_02595</name>
</gene>
<protein>
    <submittedName>
        <fullName evidence="1">Uncharacterized protein</fullName>
    </submittedName>
</protein>
<organism evidence="1 2">
    <name type="scientific">candidate division MSBL1 archaeon SCGC-AAA382A20</name>
    <dbReference type="NCBI Taxonomy" id="1698280"/>
    <lineage>
        <taxon>Archaea</taxon>
        <taxon>Methanobacteriati</taxon>
        <taxon>Methanobacteriota</taxon>
        <taxon>candidate division MSBL1</taxon>
    </lineage>
</organism>
<dbReference type="Proteomes" id="UP000070263">
    <property type="component" value="Unassembled WGS sequence"/>
</dbReference>
<keyword evidence="2" id="KW-1185">Reference proteome</keyword>
<dbReference type="AlphaFoldDB" id="A0A133VKB0"/>
<comment type="caution">
    <text evidence="1">The sequence shown here is derived from an EMBL/GenBank/DDBJ whole genome shotgun (WGS) entry which is preliminary data.</text>
</comment>
<accession>A0A133VKB0</accession>
<dbReference type="EMBL" id="LHYE01000025">
    <property type="protein sequence ID" value="KXB06886.1"/>
    <property type="molecule type" value="Genomic_DNA"/>
</dbReference>
<reference evidence="1 2" key="1">
    <citation type="journal article" date="2016" name="Sci. Rep.">
        <title>Metabolic traits of an uncultured archaeal lineage -MSBL1- from brine pools of the Red Sea.</title>
        <authorList>
            <person name="Mwirichia R."/>
            <person name="Alam I."/>
            <person name="Rashid M."/>
            <person name="Vinu M."/>
            <person name="Ba-Alawi W."/>
            <person name="Anthony Kamau A."/>
            <person name="Kamanda Ngugi D."/>
            <person name="Goker M."/>
            <person name="Klenk H.P."/>
            <person name="Bajic V."/>
            <person name="Stingl U."/>
        </authorList>
    </citation>
    <scope>NUCLEOTIDE SEQUENCE [LARGE SCALE GENOMIC DNA]</scope>
    <source>
        <strain evidence="1">SCGC-AAA382A20</strain>
    </source>
</reference>
<evidence type="ECO:0000313" key="1">
    <source>
        <dbReference type="EMBL" id="KXB06886.1"/>
    </source>
</evidence>
<proteinExistence type="predicted"/>
<evidence type="ECO:0000313" key="2">
    <source>
        <dbReference type="Proteomes" id="UP000070263"/>
    </source>
</evidence>
<sequence>MLVFHFFPIFFIKENRYVFNLVVFIGESMYPRLKKYEVNHIKTSLERCSAQGLADELGRAKETIERKISEIREGERIENISRYASKKKSKLKTERLKKVKLRIQRKIKGGM</sequence>
<name>A0A133VKB0_9EURY</name>